<evidence type="ECO:0000313" key="5">
    <source>
        <dbReference type="EMBL" id="QPD04425.1"/>
    </source>
</evidence>
<dbReference type="KEGG" id="nkf:Nkreftii_002199"/>
<dbReference type="Proteomes" id="UP000593737">
    <property type="component" value="Chromosome"/>
</dbReference>
<organism evidence="5 6">
    <name type="scientific">Candidatus Nitrospira kreftii</name>
    <dbReference type="NCBI Taxonomy" id="2652173"/>
    <lineage>
        <taxon>Bacteria</taxon>
        <taxon>Pseudomonadati</taxon>
        <taxon>Nitrospirota</taxon>
        <taxon>Nitrospiria</taxon>
        <taxon>Nitrospirales</taxon>
        <taxon>Nitrospiraceae</taxon>
        <taxon>Nitrospira</taxon>
    </lineage>
</organism>
<reference evidence="5 6" key="1">
    <citation type="journal article" date="2020" name="ISME J.">
        <title>Enrichment and physiological characterization of a novel comammox Nitrospira indicates ammonium inhibition of complete nitrification.</title>
        <authorList>
            <person name="Sakoula D."/>
            <person name="Koch H."/>
            <person name="Frank J."/>
            <person name="Jetten M.S.M."/>
            <person name="van Kessel M.A.H.J."/>
            <person name="Lucker S."/>
        </authorList>
    </citation>
    <scope>NUCLEOTIDE SEQUENCE [LARGE SCALE GENOMIC DNA]</scope>
    <source>
        <strain evidence="5">Comreactor17</strain>
    </source>
</reference>
<dbReference type="AlphaFoldDB" id="A0A7S8IZW9"/>
<name>A0A7S8IZW9_9BACT</name>
<dbReference type="InterPro" id="IPR046342">
    <property type="entry name" value="CBS_dom_sf"/>
</dbReference>
<dbReference type="PANTHER" id="PTHR43080:SF2">
    <property type="entry name" value="CBS DOMAIN-CONTAINING PROTEIN"/>
    <property type="match status" value="1"/>
</dbReference>
<dbReference type="CDD" id="cd02205">
    <property type="entry name" value="CBS_pair_SF"/>
    <property type="match status" value="1"/>
</dbReference>
<protein>
    <recommendedName>
        <fullName evidence="4">CBS domain-containing protein</fullName>
    </recommendedName>
</protein>
<dbReference type="InterPro" id="IPR000644">
    <property type="entry name" value="CBS_dom"/>
</dbReference>
<accession>A0A7S8IZW9</accession>
<dbReference type="Pfam" id="PF00571">
    <property type="entry name" value="CBS"/>
    <property type="match status" value="2"/>
</dbReference>
<proteinExistence type="predicted"/>
<evidence type="ECO:0000259" key="4">
    <source>
        <dbReference type="PROSITE" id="PS51371"/>
    </source>
</evidence>
<keyword evidence="1 2" id="KW-0129">CBS domain</keyword>
<sequence>MDTAGAAQNNKFLGRRQEPEQIRTRWEDMDNRRMTRVADRMTSSITVVSPQTRLGEVLHLFTTMNLKATAVYDGKQYVGLIGSTFLKEAMSNYSDHVRVREVMDTRNIRIDPCSPDELLCEAWNRMRQTGQTNLPVLDVQGKLAGVLSAPMRDKDFPSFLKPSEPRKRRNSRQPAHDN</sequence>
<dbReference type="InterPro" id="IPR051257">
    <property type="entry name" value="Diverse_CBS-Domain"/>
</dbReference>
<evidence type="ECO:0000313" key="6">
    <source>
        <dbReference type="Proteomes" id="UP000593737"/>
    </source>
</evidence>
<feature type="region of interest" description="Disordered" evidence="3">
    <location>
        <begin position="152"/>
        <end position="178"/>
    </location>
</feature>
<evidence type="ECO:0000256" key="2">
    <source>
        <dbReference type="PROSITE-ProRule" id="PRU00703"/>
    </source>
</evidence>
<evidence type="ECO:0000256" key="1">
    <source>
        <dbReference type="ARBA" id="ARBA00023122"/>
    </source>
</evidence>
<dbReference type="EMBL" id="CP047423">
    <property type="protein sequence ID" value="QPD04425.1"/>
    <property type="molecule type" value="Genomic_DNA"/>
</dbReference>
<dbReference type="Gene3D" id="3.10.580.10">
    <property type="entry name" value="CBS-domain"/>
    <property type="match status" value="1"/>
</dbReference>
<evidence type="ECO:0000256" key="3">
    <source>
        <dbReference type="SAM" id="MobiDB-lite"/>
    </source>
</evidence>
<gene>
    <name evidence="5" type="ORF">Nkreftii_002199</name>
</gene>
<dbReference type="PROSITE" id="PS51371">
    <property type="entry name" value="CBS"/>
    <property type="match status" value="1"/>
</dbReference>
<dbReference type="SUPFAM" id="SSF54631">
    <property type="entry name" value="CBS-domain pair"/>
    <property type="match status" value="1"/>
</dbReference>
<feature type="domain" description="CBS" evidence="4">
    <location>
        <begin position="41"/>
        <end position="99"/>
    </location>
</feature>
<dbReference type="PANTHER" id="PTHR43080">
    <property type="entry name" value="CBS DOMAIN-CONTAINING PROTEIN CBSX3, MITOCHONDRIAL"/>
    <property type="match status" value="1"/>
</dbReference>